<organism evidence="2 3">
    <name type="scientific">Pyricularia grisea</name>
    <name type="common">Crabgrass-specific blast fungus</name>
    <name type="synonym">Magnaporthe grisea</name>
    <dbReference type="NCBI Taxonomy" id="148305"/>
    <lineage>
        <taxon>Eukaryota</taxon>
        <taxon>Fungi</taxon>
        <taxon>Dikarya</taxon>
        <taxon>Ascomycota</taxon>
        <taxon>Pezizomycotina</taxon>
        <taxon>Sordariomycetes</taxon>
        <taxon>Sordariomycetidae</taxon>
        <taxon>Magnaporthales</taxon>
        <taxon>Pyriculariaceae</taxon>
        <taxon>Pyricularia</taxon>
    </lineage>
</organism>
<gene>
    <name evidence="2" type="ORF">MCOR33_006010</name>
</gene>
<feature type="region of interest" description="Disordered" evidence="1">
    <location>
        <begin position="51"/>
        <end position="88"/>
    </location>
</feature>
<name>A0ABQ8NJZ3_PYRGI</name>
<sequence>MAKNCLHKAVVAIIHDGYIQVDVEGAMASSSVFPLSFAPLPVRRLCSGKRAASPSSWTQGTGPFPDLASTPPKQRFTGGRGAVAWSRG</sequence>
<comment type="caution">
    <text evidence="2">The sequence shown here is derived from an EMBL/GenBank/DDBJ whole genome shotgun (WGS) entry which is preliminary data.</text>
</comment>
<dbReference type="EMBL" id="JABSND010000105">
    <property type="protein sequence ID" value="KAI6297761.1"/>
    <property type="molecule type" value="Genomic_DNA"/>
</dbReference>
<reference evidence="2" key="1">
    <citation type="submission" date="2021-01" db="EMBL/GenBank/DDBJ databases">
        <title>Deciphering the adaptive evolutionary patterns associated with biogeogrpahic diversity in the finger millet blast pathogen Magnaporthe oryzae in Eastern Africa.</title>
        <authorList>
            <person name="Onyema G."/>
            <person name="Shittu T.A."/>
            <person name="Dodsworth S."/>
            <person name="Devilliers S."/>
            <person name="Muthumeenakshi S."/>
            <person name="Sreenivasaprasad S."/>
        </authorList>
    </citation>
    <scope>NUCLEOTIDE SEQUENCE</scope>
    <source>
        <strain evidence="2">D15/s37</strain>
    </source>
</reference>
<evidence type="ECO:0000313" key="3">
    <source>
        <dbReference type="Proteomes" id="UP001059893"/>
    </source>
</evidence>
<evidence type="ECO:0000256" key="1">
    <source>
        <dbReference type="SAM" id="MobiDB-lite"/>
    </source>
</evidence>
<protein>
    <submittedName>
        <fullName evidence="2">Uncharacterized protein</fullName>
    </submittedName>
</protein>
<evidence type="ECO:0000313" key="2">
    <source>
        <dbReference type="EMBL" id="KAI6297761.1"/>
    </source>
</evidence>
<proteinExistence type="predicted"/>
<dbReference type="Proteomes" id="UP001059893">
    <property type="component" value="Unassembled WGS sequence"/>
</dbReference>
<accession>A0ABQ8NJZ3</accession>
<keyword evidence="3" id="KW-1185">Reference proteome</keyword>